<evidence type="ECO:0000313" key="3">
    <source>
        <dbReference type="EMBL" id="TXD88626.1"/>
    </source>
</evidence>
<dbReference type="RefSeq" id="WP_147086768.1">
    <property type="nucleotide sequence ID" value="NZ_VORM01000011.1"/>
</dbReference>
<feature type="signal peptide" evidence="2">
    <location>
        <begin position="1"/>
        <end position="19"/>
    </location>
</feature>
<comment type="caution">
    <text evidence="3">The sequence shown here is derived from an EMBL/GenBank/DDBJ whole genome shotgun (WGS) entry which is preliminary data.</text>
</comment>
<dbReference type="EMBL" id="VORO01000012">
    <property type="protein sequence ID" value="TXD88626.1"/>
    <property type="molecule type" value="Genomic_DNA"/>
</dbReference>
<keyword evidence="4" id="KW-1185">Reference proteome</keyword>
<gene>
    <name evidence="3" type="ORF">ESY86_11685</name>
</gene>
<feature type="chain" id="PRO_5022847271" evidence="2">
    <location>
        <begin position="20"/>
        <end position="242"/>
    </location>
</feature>
<keyword evidence="2" id="KW-0732">Signal</keyword>
<reference evidence="3 4" key="1">
    <citation type="submission" date="2019-08" db="EMBL/GenBank/DDBJ databases">
        <title>Genomes of Subsaximicrobium wynnwilliamsii strains.</title>
        <authorList>
            <person name="Bowman J.P."/>
        </authorList>
    </citation>
    <scope>NUCLEOTIDE SEQUENCE [LARGE SCALE GENOMIC DNA]</scope>
    <source>
        <strain evidence="3 4">2-80-2</strain>
    </source>
</reference>
<name>A0A5C6ZF04_9FLAO</name>
<dbReference type="AlphaFoldDB" id="A0A5C6ZF04"/>
<organism evidence="3 4">
    <name type="scientific">Subsaximicrobium wynnwilliamsii</name>
    <dbReference type="NCBI Taxonomy" id="291179"/>
    <lineage>
        <taxon>Bacteria</taxon>
        <taxon>Pseudomonadati</taxon>
        <taxon>Bacteroidota</taxon>
        <taxon>Flavobacteriia</taxon>
        <taxon>Flavobacteriales</taxon>
        <taxon>Flavobacteriaceae</taxon>
        <taxon>Subsaximicrobium</taxon>
    </lineage>
</organism>
<feature type="region of interest" description="Disordered" evidence="1">
    <location>
        <begin position="54"/>
        <end position="73"/>
    </location>
</feature>
<evidence type="ECO:0000313" key="4">
    <source>
        <dbReference type="Proteomes" id="UP000321578"/>
    </source>
</evidence>
<protein>
    <submittedName>
        <fullName evidence="3">Uncharacterized protein</fullName>
    </submittedName>
</protein>
<evidence type="ECO:0000256" key="2">
    <source>
        <dbReference type="SAM" id="SignalP"/>
    </source>
</evidence>
<proteinExistence type="predicted"/>
<evidence type="ECO:0000256" key="1">
    <source>
        <dbReference type="SAM" id="MobiDB-lite"/>
    </source>
</evidence>
<accession>A0A5C6ZF04</accession>
<dbReference type="Proteomes" id="UP000321578">
    <property type="component" value="Unassembled WGS sequence"/>
</dbReference>
<dbReference type="OrthoDB" id="1148517at2"/>
<sequence>MKTVRFLVLLLGVAWQSFAQQPDNNEKKALKIPAIETDIKDSIPAAFEIKPESKFSIRNPEKSNSGNAPKNKITIKSPEKEFSMIDDNPLMQPGAIYEQRFNKVAVEQGLMIETMADVFLGDIRSNGEFVKIMCRDHEYPDGDLVQVIVNDVTIIPRLLLESGFKGFDIPLEVGINKIVFLALNQGESGPNTAEFIVYDDNQRLVSSKKWNLLTGVKATILVIKDEYPILEKGAQETNSKEE</sequence>